<proteinExistence type="predicted"/>
<dbReference type="EMBL" id="CP018258">
    <property type="protein sequence ID" value="APV43709.1"/>
    <property type="molecule type" value="Genomic_DNA"/>
</dbReference>
<keyword evidence="2" id="KW-1185">Reference proteome</keyword>
<protein>
    <submittedName>
        <fullName evidence="1">Uncharacterized protein</fullName>
    </submittedName>
</protein>
<evidence type="ECO:0000313" key="2">
    <source>
        <dbReference type="Proteomes" id="UP000185934"/>
    </source>
</evidence>
<dbReference type="AlphaFoldDB" id="A0A1P8F5F6"/>
<dbReference type="Proteomes" id="UP000185934">
    <property type="component" value="Chromosome"/>
</dbReference>
<dbReference type="KEGG" id="dfo:Dform_00349"/>
<organism evidence="1 2">
    <name type="scientific">Dehalogenimonas formicexedens</name>
    <dbReference type="NCBI Taxonomy" id="1839801"/>
    <lineage>
        <taxon>Bacteria</taxon>
        <taxon>Bacillati</taxon>
        <taxon>Chloroflexota</taxon>
        <taxon>Dehalococcoidia</taxon>
        <taxon>Dehalococcoidales</taxon>
        <taxon>Dehalococcoidaceae</taxon>
        <taxon>Dehalogenimonas</taxon>
    </lineage>
</organism>
<reference evidence="2" key="1">
    <citation type="submission" date="2016-11" db="EMBL/GenBank/DDBJ databases">
        <title>Dehalogenimonas formicexedens sp. nov., a chlorinated alkane respiring bacterium isolated from contaminated groundwater.</title>
        <authorList>
            <person name="Key T.A."/>
            <person name="Bowman K.S."/>
            <person name="Lee I."/>
            <person name="Chun J."/>
            <person name="Albuquerque L."/>
            <person name="da Costa M.S."/>
            <person name="Rainey F.A."/>
            <person name="Moe W.M."/>
        </authorList>
    </citation>
    <scope>NUCLEOTIDE SEQUENCE [LARGE SCALE GENOMIC DNA]</scope>
    <source>
        <strain evidence="2">NSZ-14</strain>
    </source>
</reference>
<name>A0A1P8F5F6_9CHLR</name>
<gene>
    <name evidence="1" type="ORF">Dform_00349</name>
</gene>
<sequence length="82" mass="9203">MVLSNFNRKGITERMVSIEGLFEITDEIKHQVPKEGLINQAVSSGIPNDLLNLLYSLPQGRYTPRDVAYMAVFPTRFAYGGL</sequence>
<accession>A0A1P8F5F6</accession>
<dbReference type="STRING" id="1839801.Dform_00349"/>
<evidence type="ECO:0000313" key="1">
    <source>
        <dbReference type="EMBL" id="APV43709.1"/>
    </source>
</evidence>